<dbReference type="SUPFAM" id="SSF55781">
    <property type="entry name" value="GAF domain-like"/>
    <property type="match status" value="1"/>
</dbReference>
<dbReference type="InterPro" id="IPR006674">
    <property type="entry name" value="HD_domain"/>
</dbReference>
<dbReference type="InterPro" id="IPR003018">
    <property type="entry name" value="GAF"/>
</dbReference>
<organism evidence="3 4">
    <name type="scientific">Alkaliphilus metalliredigens (strain QYMF)</name>
    <dbReference type="NCBI Taxonomy" id="293826"/>
    <lineage>
        <taxon>Bacteria</taxon>
        <taxon>Bacillati</taxon>
        <taxon>Bacillota</taxon>
        <taxon>Clostridia</taxon>
        <taxon>Peptostreptococcales</taxon>
        <taxon>Natronincolaceae</taxon>
        <taxon>Alkaliphilus</taxon>
    </lineage>
</organism>
<dbReference type="Gene3D" id="3.30.450.40">
    <property type="match status" value="1"/>
</dbReference>
<dbReference type="SMART" id="SM00471">
    <property type="entry name" value="HDc"/>
    <property type="match status" value="1"/>
</dbReference>
<dbReference type="SMART" id="SM00065">
    <property type="entry name" value="GAF"/>
    <property type="match status" value="1"/>
</dbReference>
<dbReference type="AlphaFoldDB" id="A6TMF7"/>
<dbReference type="Pfam" id="PF13487">
    <property type="entry name" value="HD_5"/>
    <property type="match status" value="1"/>
</dbReference>
<feature type="domain" description="HD" evidence="1">
    <location>
        <begin position="181"/>
        <end position="303"/>
    </location>
</feature>
<dbReference type="PROSITE" id="PS51831">
    <property type="entry name" value="HD"/>
    <property type="match status" value="1"/>
</dbReference>
<sequence>MTNILIKNHDLDTTIKSTLQLAMEMTHSEAGCLYITNFSMRKLTAVEVNGQISKNLVKAFSKANKILSKEQLHRIVEFNKKDKIFQQFQQLDEKLESFIIVPLIVGDDTIGYAVVMHRHDHCDHHSGSYSLQDLRNLKIYSRQAALLLDHIRMNIERGKKDFYLKTIASLVAAIDAKDIYTQNHSSRVAKVTVEFSKDLGLAEDLIESMHYGALLHDIGKIGVLDEILNKPGALTREEFAIIKEHPVKGINILAPMELEKDVLNIIRYHHERYDGMGYPEKLRGNEIPLTARIVSIVDAWDAMTSNRAYRKKLSSEEVTQELKKGKGSQFDPYLVEKFIALIDKFSYR</sequence>
<evidence type="ECO:0000313" key="4">
    <source>
        <dbReference type="Proteomes" id="UP000001572"/>
    </source>
</evidence>
<dbReference type="eggNOG" id="COG2206">
    <property type="taxonomic scope" value="Bacteria"/>
</dbReference>
<dbReference type="PROSITE" id="PS51832">
    <property type="entry name" value="HD_GYP"/>
    <property type="match status" value="1"/>
</dbReference>
<dbReference type="Proteomes" id="UP000001572">
    <property type="component" value="Chromosome"/>
</dbReference>
<dbReference type="InterPro" id="IPR003607">
    <property type="entry name" value="HD/PDEase_dom"/>
</dbReference>
<evidence type="ECO:0000313" key="3">
    <source>
        <dbReference type="EMBL" id="ABR47375.1"/>
    </source>
</evidence>
<dbReference type="HOGENOM" id="CLU_000445_92_13_9"/>
<dbReference type="Gene3D" id="1.10.3210.10">
    <property type="entry name" value="Hypothetical protein af1432"/>
    <property type="match status" value="1"/>
</dbReference>
<dbReference type="RefSeq" id="WP_012062416.1">
    <property type="nucleotide sequence ID" value="NC_009633.1"/>
</dbReference>
<proteinExistence type="predicted"/>
<dbReference type="KEGG" id="amt:Amet_1165"/>
<dbReference type="OrthoDB" id="9804747at2"/>
<protein>
    <submittedName>
        <fullName evidence="3">Metal dependent phosphohydrolase</fullName>
    </submittedName>
</protein>
<gene>
    <name evidence="3" type="ordered locus">Amet_1165</name>
</gene>
<feature type="domain" description="HD-GYP" evidence="2">
    <location>
        <begin position="159"/>
        <end position="348"/>
    </location>
</feature>
<keyword evidence="3" id="KW-0378">Hydrolase</keyword>
<accession>A6TMF7</accession>
<dbReference type="SUPFAM" id="SSF109604">
    <property type="entry name" value="HD-domain/PDEase-like"/>
    <property type="match status" value="1"/>
</dbReference>
<keyword evidence="4" id="KW-1185">Reference proteome</keyword>
<dbReference type="Pfam" id="PF13185">
    <property type="entry name" value="GAF_2"/>
    <property type="match status" value="1"/>
</dbReference>
<dbReference type="CDD" id="cd00077">
    <property type="entry name" value="HDc"/>
    <property type="match status" value="1"/>
</dbReference>
<dbReference type="NCBIfam" id="TIGR00277">
    <property type="entry name" value="HDIG"/>
    <property type="match status" value="1"/>
</dbReference>
<dbReference type="EMBL" id="CP000724">
    <property type="protein sequence ID" value="ABR47375.1"/>
    <property type="molecule type" value="Genomic_DNA"/>
</dbReference>
<reference evidence="4" key="1">
    <citation type="journal article" date="2016" name="Genome Announc.">
        <title>Complete genome sequence of Alkaliphilus metalliredigens strain QYMF, an alkaliphilic and metal-reducing bacterium isolated from borax-contaminated leachate ponds.</title>
        <authorList>
            <person name="Hwang C."/>
            <person name="Copeland A."/>
            <person name="Lucas S."/>
            <person name="Lapidus A."/>
            <person name="Barry K."/>
            <person name="Detter J.C."/>
            <person name="Glavina Del Rio T."/>
            <person name="Hammon N."/>
            <person name="Israni S."/>
            <person name="Dalin E."/>
            <person name="Tice H."/>
            <person name="Pitluck S."/>
            <person name="Chertkov O."/>
            <person name="Brettin T."/>
            <person name="Bruce D."/>
            <person name="Han C."/>
            <person name="Schmutz J."/>
            <person name="Larimer F."/>
            <person name="Land M.L."/>
            <person name="Hauser L."/>
            <person name="Kyrpides N."/>
            <person name="Mikhailova N."/>
            <person name="Ye Q."/>
            <person name="Zhou J."/>
            <person name="Richardson P."/>
            <person name="Fields M.W."/>
        </authorList>
    </citation>
    <scope>NUCLEOTIDE SEQUENCE [LARGE SCALE GENOMIC DNA]</scope>
    <source>
        <strain evidence="4">QYMF</strain>
    </source>
</reference>
<dbReference type="InterPro" id="IPR037522">
    <property type="entry name" value="HD_GYP_dom"/>
</dbReference>
<evidence type="ECO:0000259" key="1">
    <source>
        <dbReference type="PROSITE" id="PS51831"/>
    </source>
</evidence>
<dbReference type="STRING" id="293826.Amet_1165"/>
<dbReference type="InterPro" id="IPR006675">
    <property type="entry name" value="HDIG_dom"/>
</dbReference>
<dbReference type="PANTHER" id="PTHR43155">
    <property type="entry name" value="CYCLIC DI-GMP PHOSPHODIESTERASE PA4108-RELATED"/>
    <property type="match status" value="1"/>
</dbReference>
<name>A6TMF7_ALKMQ</name>
<evidence type="ECO:0000259" key="2">
    <source>
        <dbReference type="PROSITE" id="PS51832"/>
    </source>
</evidence>
<dbReference type="GO" id="GO:0016787">
    <property type="term" value="F:hydrolase activity"/>
    <property type="evidence" value="ECO:0007669"/>
    <property type="project" value="UniProtKB-KW"/>
</dbReference>
<dbReference type="InterPro" id="IPR029016">
    <property type="entry name" value="GAF-like_dom_sf"/>
</dbReference>